<comment type="caution">
    <text evidence="1">The sequence shown here is derived from an EMBL/GenBank/DDBJ whole genome shotgun (WGS) entry which is preliminary data.</text>
</comment>
<evidence type="ECO:0000313" key="2">
    <source>
        <dbReference type="Proteomes" id="UP000518266"/>
    </source>
</evidence>
<evidence type="ECO:0000313" key="1">
    <source>
        <dbReference type="EMBL" id="KAF3855752.1"/>
    </source>
</evidence>
<dbReference type="OrthoDB" id="8853457at2759"/>
<reference evidence="1 2" key="1">
    <citation type="submission" date="2020-03" db="EMBL/GenBank/DDBJ databases">
        <title>Dissostichus mawsoni Genome sequencing and assembly.</title>
        <authorList>
            <person name="Park H."/>
        </authorList>
    </citation>
    <scope>NUCLEOTIDE SEQUENCE [LARGE SCALE GENOMIC DNA]</scope>
    <source>
        <strain evidence="1">DM0001</strain>
        <tissue evidence="1">Muscle</tissue>
    </source>
</reference>
<protein>
    <submittedName>
        <fullName evidence="1">Uncharacterized protein</fullName>
    </submittedName>
</protein>
<proteinExistence type="predicted"/>
<sequence>MEEASVIKDMKSFECPSPLELDREFLGQQSGLSALSLDLSTSRASNDTLADGSYPRLSIPASLCLSSDPISPSLASTNAQESDSCYLAVPLQGKSSTPYELLLKKKRLAVMDQSYSDITLSRMSWDVSDITSENYSPRPIMESSALHGLRQRRLKLRRDQLKRLVFDIKLLARTGLLRGKQTEPVESRATAGFITLSVAPYGYTNVRALHN</sequence>
<dbReference type="EMBL" id="JAAKFY010000006">
    <property type="protein sequence ID" value="KAF3855752.1"/>
    <property type="molecule type" value="Genomic_DNA"/>
</dbReference>
<organism evidence="1 2">
    <name type="scientific">Dissostichus mawsoni</name>
    <name type="common">Antarctic cod</name>
    <dbReference type="NCBI Taxonomy" id="36200"/>
    <lineage>
        <taxon>Eukaryota</taxon>
        <taxon>Metazoa</taxon>
        <taxon>Chordata</taxon>
        <taxon>Craniata</taxon>
        <taxon>Vertebrata</taxon>
        <taxon>Euteleostomi</taxon>
        <taxon>Actinopterygii</taxon>
        <taxon>Neopterygii</taxon>
        <taxon>Teleostei</taxon>
        <taxon>Neoteleostei</taxon>
        <taxon>Acanthomorphata</taxon>
        <taxon>Eupercaria</taxon>
        <taxon>Perciformes</taxon>
        <taxon>Notothenioidei</taxon>
        <taxon>Nototheniidae</taxon>
        <taxon>Dissostichus</taxon>
    </lineage>
</organism>
<name>A0A7J5Z1Q6_DISMA</name>
<accession>A0A7J5Z1Q6</accession>
<dbReference type="Proteomes" id="UP000518266">
    <property type="component" value="Unassembled WGS sequence"/>
</dbReference>
<gene>
    <name evidence="1" type="ORF">F7725_016475</name>
</gene>
<keyword evidence="2" id="KW-1185">Reference proteome</keyword>
<dbReference type="AlphaFoldDB" id="A0A7J5Z1Q6"/>